<dbReference type="InterPro" id="IPR014043">
    <property type="entry name" value="Acyl_transferase_dom"/>
</dbReference>
<evidence type="ECO:0000256" key="4">
    <source>
        <dbReference type="ARBA" id="ARBA00048462"/>
    </source>
</evidence>
<dbReference type="InterPro" id="IPR013785">
    <property type="entry name" value="Aldolase_TIM"/>
</dbReference>
<organism evidence="6 7">
    <name type="scientific">Chryseobacterium paridis</name>
    <dbReference type="NCBI Taxonomy" id="2800328"/>
    <lineage>
        <taxon>Bacteria</taxon>
        <taxon>Pseudomonadati</taxon>
        <taxon>Bacteroidota</taxon>
        <taxon>Flavobacteriia</taxon>
        <taxon>Flavobacteriales</taxon>
        <taxon>Weeksellaceae</taxon>
        <taxon>Chryseobacterium group</taxon>
        <taxon>Chryseobacterium</taxon>
    </lineage>
</organism>
<reference evidence="7" key="1">
    <citation type="submission" date="2021-01" db="EMBL/GenBank/DDBJ databases">
        <title>Genome public.</title>
        <authorList>
            <person name="Liu C."/>
            <person name="Sun Q."/>
        </authorList>
    </citation>
    <scope>NUCLEOTIDE SEQUENCE [LARGE SCALE GENOMIC DNA]</scope>
    <source>
        <strain evidence="7">YIM B02567</strain>
    </source>
</reference>
<dbReference type="InterPro" id="IPR050858">
    <property type="entry name" value="Mal-CoA-ACP_Trans/PKS_FabD"/>
</dbReference>
<proteinExistence type="predicted"/>
<keyword evidence="7" id="KW-1185">Reference proteome</keyword>
<protein>
    <recommendedName>
        <fullName evidence="1">[acyl-carrier-protein] S-malonyltransferase</fullName>
        <ecNumber evidence="1">2.3.1.39</ecNumber>
    </recommendedName>
</protein>
<evidence type="ECO:0000256" key="2">
    <source>
        <dbReference type="ARBA" id="ARBA00022679"/>
    </source>
</evidence>
<comment type="caution">
    <text evidence="6">The sequence shown here is derived from an EMBL/GenBank/DDBJ whole genome shotgun (WGS) entry which is preliminary data.</text>
</comment>
<comment type="catalytic activity">
    <reaction evidence="4">
        <text>holo-[ACP] + malonyl-CoA = malonyl-[ACP] + CoA</text>
        <dbReference type="Rhea" id="RHEA:41792"/>
        <dbReference type="Rhea" id="RHEA-COMP:9623"/>
        <dbReference type="Rhea" id="RHEA-COMP:9685"/>
        <dbReference type="ChEBI" id="CHEBI:57287"/>
        <dbReference type="ChEBI" id="CHEBI:57384"/>
        <dbReference type="ChEBI" id="CHEBI:64479"/>
        <dbReference type="ChEBI" id="CHEBI:78449"/>
        <dbReference type="EC" id="2.3.1.39"/>
    </reaction>
</comment>
<dbReference type="InterPro" id="IPR014179">
    <property type="entry name" value="PfaD-like_TIM-barrel"/>
</dbReference>
<dbReference type="PANTHER" id="PTHR42681:SF1">
    <property type="entry name" value="MALONYL-COA-ACYL CARRIER PROTEIN TRANSACYLASE, MITOCHONDRIAL"/>
    <property type="match status" value="1"/>
</dbReference>
<evidence type="ECO:0000256" key="3">
    <source>
        <dbReference type="ARBA" id="ARBA00023315"/>
    </source>
</evidence>
<keyword evidence="2 6" id="KW-0808">Transferase</keyword>
<dbReference type="SUPFAM" id="SSF52151">
    <property type="entry name" value="FabD/lysophospholipase-like"/>
    <property type="match status" value="1"/>
</dbReference>
<dbReference type="RefSeq" id="WP_200245655.1">
    <property type="nucleotide sequence ID" value="NZ_JAENHK010000010.1"/>
</dbReference>
<dbReference type="Gene3D" id="3.20.20.70">
    <property type="entry name" value="Aldolase class I"/>
    <property type="match status" value="1"/>
</dbReference>
<dbReference type="EMBL" id="JAENHK010000010">
    <property type="protein sequence ID" value="MBK1896221.1"/>
    <property type="molecule type" value="Genomic_DNA"/>
</dbReference>
<dbReference type="InterPro" id="IPR016036">
    <property type="entry name" value="Malonyl_transacylase_ACP-bd"/>
</dbReference>
<dbReference type="EC" id="2.3.1.39" evidence="1"/>
<dbReference type="SUPFAM" id="SSF55048">
    <property type="entry name" value="Probable ACP-binding domain of malonyl-CoA ACP transacylase"/>
    <property type="match status" value="1"/>
</dbReference>
<dbReference type="InterPro" id="IPR004410">
    <property type="entry name" value="Malonyl_CoA-ACP_transAc_FabD"/>
</dbReference>
<dbReference type="GO" id="GO:0004314">
    <property type="term" value="F:[acyl-carrier-protein] S-malonyltransferase activity"/>
    <property type="evidence" value="ECO:0007669"/>
    <property type="project" value="UniProtKB-EC"/>
</dbReference>
<dbReference type="Pfam" id="PF00698">
    <property type="entry name" value="Acyl_transf_1"/>
    <property type="match status" value="1"/>
</dbReference>
<evidence type="ECO:0000313" key="6">
    <source>
        <dbReference type="EMBL" id="MBK1896221.1"/>
    </source>
</evidence>
<sequence>MKAVMFPGQGSQYKGMGKDLFNQFREETILASEILGYDLEELCVKDPERQLGKTQFTQPALYTVNAFTHYANSSGSKPDFFIGHSLGEYNALLAAEAFSFETGLKLVQKRGALMAAASGGGMAAVLGLKVDAVQKLLAEGGYSDIDIANINTPTQIVIAGPQDSIDRIVQEFEERKIKIFPLFVSAPFHSRYMKPAATEFKEYLHNFNFSALQTPVIANVTAKPYPDGQIIELLAQQIESSVQWTDTIRTLMGKGVTEYEEIGSVILTKMVNEITENCTPLIHEEEIVIETAKPHVNGSVNGKVNGEASKKECLSTRLGSHEFRKDYGLKYAYVAGSMYRGIASPQLVVRLGKTGFMGFLGTGGMPLAEIEKNIIKIQEELTNGEPYGVNFLHNLNDPASEMKAIELLLLYGVTNIEASAYMQMMPALVYYRLKGLQKGSNGEVICKHNIIAKVSRPEVAEVFMRPAPEKIVRHLLEEELITAEHAALSKKVPMSYDICVEADSGGHTDRGIAMVLLPSIQRLRADIMTEYGYDKGIRVGLAGGIGTPQAATCAYIMGADFIVTGSVNQCTVEAGTSDAVKDLLQDINVQDTDYAPAGDMFEIGAKVQVLRRGVLFAARANKLYALYNQYNSLDEIPEKTLTQLEKTYFEKSISEIWNEVREYCRNVGAEAEITKAEQNPKNKMALVFRWYFGYTNRLAFEGNIENKANFQIHTGSALGAFNQWVKGTPMESWKKRHVDEIGVNIMVGAAKLLENTALMVNN</sequence>
<dbReference type="SMART" id="SM00827">
    <property type="entry name" value="PKS_AT"/>
    <property type="match status" value="1"/>
</dbReference>
<dbReference type="Gene3D" id="3.30.70.250">
    <property type="entry name" value="Malonyl-CoA ACP transacylase, ACP-binding"/>
    <property type="match status" value="1"/>
</dbReference>
<dbReference type="Gene3D" id="3.40.366.10">
    <property type="entry name" value="Malonyl-Coenzyme A Acyl Carrier Protein, domain 2"/>
    <property type="match status" value="1"/>
</dbReference>
<accession>A0ABS1FUX4</accession>
<evidence type="ECO:0000259" key="5">
    <source>
        <dbReference type="SMART" id="SM00827"/>
    </source>
</evidence>
<dbReference type="NCBIfam" id="TIGR02814">
    <property type="entry name" value="pfaD_fam"/>
    <property type="match status" value="1"/>
</dbReference>
<dbReference type="PANTHER" id="PTHR42681">
    <property type="entry name" value="MALONYL-COA-ACYL CARRIER PROTEIN TRANSACYLASE, MITOCHONDRIAL"/>
    <property type="match status" value="1"/>
</dbReference>
<dbReference type="InterPro" id="IPR049489">
    <property type="entry name" value="FabD-like_helical_ins"/>
</dbReference>
<dbReference type="Pfam" id="PF21607">
    <property type="entry name" value="FabD_helical_ins"/>
    <property type="match status" value="1"/>
</dbReference>
<dbReference type="InterPro" id="IPR016035">
    <property type="entry name" value="Acyl_Trfase/lysoPLipase"/>
</dbReference>
<feature type="domain" description="Malonyl-CoA:ACP transacylase (MAT)" evidence="5">
    <location>
        <begin position="5"/>
        <end position="296"/>
    </location>
</feature>
<name>A0ABS1FUX4_9FLAO</name>
<dbReference type="SUPFAM" id="SSF51412">
    <property type="entry name" value="Inosine monophosphate dehydrogenase (IMPDH)"/>
    <property type="match status" value="1"/>
</dbReference>
<dbReference type="Proteomes" id="UP000628669">
    <property type="component" value="Unassembled WGS sequence"/>
</dbReference>
<dbReference type="InterPro" id="IPR001227">
    <property type="entry name" value="Ac_transferase_dom_sf"/>
</dbReference>
<keyword evidence="3 6" id="KW-0012">Acyltransferase</keyword>
<evidence type="ECO:0000256" key="1">
    <source>
        <dbReference type="ARBA" id="ARBA00013258"/>
    </source>
</evidence>
<evidence type="ECO:0000313" key="7">
    <source>
        <dbReference type="Proteomes" id="UP000628669"/>
    </source>
</evidence>
<dbReference type="CDD" id="cd04742">
    <property type="entry name" value="NPD_FabD"/>
    <property type="match status" value="1"/>
</dbReference>
<dbReference type="NCBIfam" id="TIGR00128">
    <property type="entry name" value="fabD"/>
    <property type="match status" value="1"/>
</dbReference>
<gene>
    <name evidence="6" type="primary">fabD</name>
    <name evidence="6" type="ORF">JHL15_10695</name>
</gene>